<dbReference type="EMBL" id="CP094528">
    <property type="protein sequence ID" value="UOE45868.1"/>
    <property type="molecule type" value="Genomic_DNA"/>
</dbReference>
<dbReference type="Gene3D" id="1.10.287.1060">
    <property type="entry name" value="ESAT-6-like"/>
    <property type="match status" value="1"/>
</dbReference>
<name>A0ABY4C791_9MICO</name>
<reference evidence="2 3" key="1">
    <citation type="submission" date="2022-03" db="EMBL/GenBank/DDBJ databases">
        <title>Mucilaginibacter sp. isolated from the gut of Protaetia brevitarsis seulensis larvae.</title>
        <authorList>
            <person name="Won M."/>
            <person name="Kim S.-J."/>
            <person name="Kwon S.-W."/>
        </authorList>
    </citation>
    <scope>NUCLEOTIDE SEQUENCE [LARGE SCALE GENOMIC DNA]</scope>
    <source>
        <strain evidence="2 3">CFWR-12</strain>
    </source>
</reference>
<dbReference type="InterPro" id="IPR036689">
    <property type="entry name" value="ESAT-6-like_sf"/>
</dbReference>
<dbReference type="RefSeq" id="WP_243558549.1">
    <property type="nucleotide sequence ID" value="NZ_CP094528.1"/>
</dbReference>
<dbReference type="Proteomes" id="UP000832097">
    <property type="component" value="Chromosome"/>
</dbReference>
<protein>
    <recommendedName>
        <fullName evidence="1">ESAT-6-like protein</fullName>
    </recommendedName>
</protein>
<evidence type="ECO:0000313" key="2">
    <source>
        <dbReference type="EMBL" id="UOE45868.1"/>
    </source>
</evidence>
<dbReference type="InterPro" id="IPR010310">
    <property type="entry name" value="T7SS_ESAT-6-like"/>
</dbReference>
<proteinExistence type="inferred from homology"/>
<evidence type="ECO:0000313" key="3">
    <source>
        <dbReference type="Proteomes" id="UP000832097"/>
    </source>
</evidence>
<dbReference type="NCBIfam" id="TIGR03930">
    <property type="entry name" value="WXG100_ESAT6"/>
    <property type="match status" value="1"/>
</dbReference>
<gene>
    <name evidence="2" type="ORF">MTO99_09055</name>
</gene>
<keyword evidence="3" id="KW-1185">Reference proteome</keyword>
<dbReference type="SUPFAM" id="SSF140453">
    <property type="entry name" value="EsxAB dimer-like"/>
    <property type="match status" value="1"/>
</dbReference>
<evidence type="ECO:0000256" key="1">
    <source>
        <dbReference type="RuleBase" id="RU362001"/>
    </source>
</evidence>
<organism evidence="2 3">
    <name type="scientific">Agromyces larvae</name>
    <dbReference type="NCBI Taxonomy" id="2929802"/>
    <lineage>
        <taxon>Bacteria</taxon>
        <taxon>Bacillati</taxon>
        <taxon>Actinomycetota</taxon>
        <taxon>Actinomycetes</taxon>
        <taxon>Micrococcales</taxon>
        <taxon>Microbacteriaceae</taxon>
        <taxon>Agromyces</taxon>
    </lineage>
</organism>
<sequence>MTVFHVDSEQVRAATDSTQAAISRVQAEIATLMGRLTSLPESWSGQASTAFQSAVADWRATQTQVEEHLAALSRALAVAAAQYAEAELANTRLFLR</sequence>
<accession>A0ABY4C791</accession>
<dbReference type="Pfam" id="PF06013">
    <property type="entry name" value="WXG100"/>
    <property type="match status" value="1"/>
</dbReference>
<comment type="similarity">
    <text evidence="1">Belongs to the WXG100 family.</text>
</comment>